<feature type="domain" description="Conjugative transposon TraJ C-terminal" evidence="2">
    <location>
        <begin position="20"/>
        <end position="133"/>
    </location>
</feature>
<dbReference type="Pfam" id="PF07863">
    <property type="entry name" value="CtnDOT_TraJ"/>
    <property type="match status" value="2"/>
</dbReference>
<feature type="transmembrane region" description="Helical" evidence="1">
    <location>
        <begin position="80"/>
        <end position="101"/>
    </location>
</feature>
<feature type="transmembrane region" description="Helical" evidence="1">
    <location>
        <begin position="194"/>
        <end position="215"/>
    </location>
</feature>
<name>A0ABP8L0N2_9BACT</name>
<dbReference type="Proteomes" id="UP001500936">
    <property type="component" value="Unassembled WGS sequence"/>
</dbReference>
<evidence type="ECO:0000313" key="3">
    <source>
        <dbReference type="EMBL" id="GAA4419409.1"/>
    </source>
</evidence>
<dbReference type="EMBL" id="BAABHB010000018">
    <property type="protein sequence ID" value="GAA4419409.1"/>
    <property type="molecule type" value="Genomic_DNA"/>
</dbReference>
<organism evidence="3 4">
    <name type="scientific">Nibrella viscosa</name>
    <dbReference type="NCBI Taxonomy" id="1084524"/>
    <lineage>
        <taxon>Bacteria</taxon>
        <taxon>Pseudomonadati</taxon>
        <taxon>Bacteroidota</taxon>
        <taxon>Cytophagia</taxon>
        <taxon>Cytophagales</taxon>
        <taxon>Spirosomataceae</taxon>
        <taxon>Nibrella</taxon>
    </lineage>
</organism>
<reference evidence="4" key="1">
    <citation type="journal article" date="2019" name="Int. J. Syst. Evol. Microbiol.">
        <title>The Global Catalogue of Microorganisms (GCM) 10K type strain sequencing project: providing services to taxonomists for standard genome sequencing and annotation.</title>
        <authorList>
            <consortium name="The Broad Institute Genomics Platform"/>
            <consortium name="The Broad Institute Genome Sequencing Center for Infectious Disease"/>
            <person name="Wu L."/>
            <person name="Ma J."/>
        </authorList>
    </citation>
    <scope>NUCLEOTIDE SEQUENCE [LARGE SCALE GENOMIC DNA]</scope>
    <source>
        <strain evidence="4">JCM 17925</strain>
    </source>
</reference>
<dbReference type="RefSeq" id="WP_345271151.1">
    <property type="nucleotide sequence ID" value="NZ_BAABHB010000018.1"/>
</dbReference>
<comment type="caution">
    <text evidence="3">The sequence shown here is derived from an EMBL/GenBank/DDBJ whole genome shotgun (WGS) entry which is preliminary data.</text>
</comment>
<evidence type="ECO:0000259" key="2">
    <source>
        <dbReference type="Pfam" id="PF07863"/>
    </source>
</evidence>
<gene>
    <name evidence="3" type="primary">traJ_2</name>
    <name evidence="3" type="ORF">GCM10023187_53700</name>
</gene>
<evidence type="ECO:0000256" key="1">
    <source>
        <dbReference type="SAM" id="Phobius"/>
    </source>
</evidence>
<proteinExistence type="predicted"/>
<keyword evidence="1" id="KW-1133">Transmembrane helix</keyword>
<feature type="domain" description="Conjugative transposon TraJ C-terminal" evidence="2">
    <location>
        <begin position="147"/>
        <end position="330"/>
    </location>
</feature>
<evidence type="ECO:0000313" key="4">
    <source>
        <dbReference type="Proteomes" id="UP001500936"/>
    </source>
</evidence>
<sequence length="393" mass="42834">MILLQQPGAGTYVDYGFYQKFESMEAAIKTAFTEVLQGMGNLGDVASAIAAIAATFYIGFRILGHFARAESIDVYPLLRPFAIGFIVLNFTMVTDFLGALIRPVEVATQNMVDIQVTRIQQLEQMRQQKIQERMAQLDAEMGEELSNWSIGQYLTLVIEKQRLYIREGFDLFLKNIFYALFLAARLVVMTVRAFFLIVLTIIGPLAFAISIFTGFQDSHLMWIARFVQISLWLPMANILGTIVSYLQGKVITLQYLELTNNVPDEAQSGPLIYIVFMIVATLSYFTIPTIASYIISSSGVAGALQRMTSLSTAMVMGSMGTATSPMARNAVNGVMHGAGQVAGGVGSAAMMGAGLAYAAGSAAAKTAANYGSFYGQAAKQEFNNMRNITKTSD</sequence>
<feature type="transmembrane region" description="Helical" evidence="1">
    <location>
        <begin position="42"/>
        <end position="60"/>
    </location>
</feature>
<dbReference type="InterPro" id="IPR012424">
    <property type="entry name" value="Conjugative_transposon_TraJ_C"/>
</dbReference>
<protein>
    <submittedName>
        <fullName evidence="3">Conjugative transposon protein TraJ</fullName>
    </submittedName>
</protein>
<keyword evidence="1" id="KW-0472">Membrane</keyword>
<feature type="transmembrane region" description="Helical" evidence="1">
    <location>
        <begin position="271"/>
        <end position="296"/>
    </location>
</feature>
<accession>A0ABP8L0N2</accession>
<keyword evidence="4" id="KW-1185">Reference proteome</keyword>
<feature type="transmembrane region" description="Helical" evidence="1">
    <location>
        <begin position="171"/>
        <end position="188"/>
    </location>
</feature>
<keyword evidence="1" id="KW-0812">Transmembrane</keyword>
<feature type="transmembrane region" description="Helical" evidence="1">
    <location>
        <begin position="222"/>
        <end position="246"/>
    </location>
</feature>